<dbReference type="UniPathway" id="UPA00193"/>
<dbReference type="InterPro" id="IPR020867">
    <property type="entry name" value="THF_DH/CycHdrlase_CS"/>
</dbReference>
<feature type="domain" description="Tetrahydrofolate dehydrogenase/cyclohydrolase catalytic" evidence="12">
    <location>
        <begin position="7"/>
        <end position="116"/>
    </location>
</feature>
<dbReference type="AlphaFoldDB" id="A0A1G2MPN7"/>
<keyword evidence="5 11" id="KW-0378">Hydrolase</keyword>
<proteinExistence type="inferred from homology"/>
<accession>A0A1G2MPN7</accession>
<dbReference type="GO" id="GO:0004477">
    <property type="term" value="F:methenyltetrahydrofolate cyclohydrolase activity"/>
    <property type="evidence" value="ECO:0007669"/>
    <property type="project" value="UniProtKB-UniRule"/>
</dbReference>
<comment type="subunit">
    <text evidence="2 11">Homodimer.</text>
</comment>
<organism evidence="14 15">
    <name type="scientific">Candidatus Taylorbacteria bacterium RIFCSPHIGHO2_02_FULL_45_35</name>
    <dbReference type="NCBI Taxonomy" id="1802311"/>
    <lineage>
        <taxon>Bacteria</taxon>
        <taxon>Candidatus Tayloriibacteriota</taxon>
    </lineage>
</organism>
<keyword evidence="6 11" id="KW-0521">NADP</keyword>
<comment type="similarity">
    <text evidence="11">Belongs to the tetrahydrofolate dehydrogenase/cyclohydrolase family.</text>
</comment>
<dbReference type="InterPro" id="IPR000672">
    <property type="entry name" value="THF_DH/CycHdrlase"/>
</dbReference>
<comment type="function">
    <text evidence="11">Catalyzes the oxidation of 5,10-methylenetetrahydrofolate to 5,10-methenyltetrahydrofolate and then the hydrolysis of 5,10-methenyltetrahydrofolate to 10-formyltetrahydrofolate.</text>
</comment>
<dbReference type="Gene3D" id="3.40.50.10860">
    <property type="entry name" value="Leucine Dehydrogenase, chain A, domain 1"/>
    <property type="match status" value="1"/>
</dbReference>
<dbReference type="CDD" id="cd01080">
    <property type="entry name" value="NAD_bind_m-THF_DH_Cyclohyd"/>
    <property type="match status" value="1"/>
</dbReference>
<reference evidence="14 15" key="1">
    <citation type="journal article" date="2016" name="Nat. Commun.">
        <title>Thousands of microbial genomes shed light on interconnected biogeochemical processes in an aquifer system.</title>
        <authorList>
            <person name="Anantharaman K."/>
            <person name="Brown C.T."/>
            <person name="Hug L.A."/>
            <person name="Sharon I."/>
            <person name="Castelle C.J."/>
            <person name="Probst A.J."/>
            <person name="Thomas B.C."/>
            <person name="Singh A."/>
            <person name="Wilkins M.J."/>
            <person name="Karaoz U."/>
            <person name="Brodie E.L."/>
            <person name="Williams K.H."/>
            <person name="Hubbard S.S."/>
            <person name="Banfield J.F."/>
        </authorList>
    </citation>
    <scope>NUCLEOTIDE SEQUENCE [LARGE SCALE GENOMIC DNA]</scope>
</reference>
<keyword evidence="10 11" id="KW-0511">Multifunctional enzyme</keyword>
<evidence type="ECO:0000313" key="14">
    <source>
        <dbReference type="EMBL" id="OHA25845.1"/>
    </source>
</evidence>
<dbReference type="EC" id="1.5.1.5" evidence="11"/>
<dbReference type="FunFam" id="3.40.50.720:FF:000006">
    <property type="entry name" value="Bifunctional protein FolD"/>
    <property type="match status" value="1"/>
</dbReference>
<dbReference type="GO" id="GO:0000105">
    <property type="term" value="P:L-histidine biosynthetic process"/>
    <property type="evidence" value="ECO:0007669"/>
    <property type="project" value="UniProtKB-KW"/>
</dbReference>
<protein>
    <recommendedName>
        <fullName evidence="11">Bifunctional protein FolD</fullName>
    </recommendedName>
    <domain>
        <recommendedName>
            <fullName evidence="11">Methylenetetrahydrofolate dehydrogenase</fullName>
            <ecNumber evidence="11">1.5.1.5</ecNumber>
        </recommendedName>
    </domain>
    <domain>
        <recommendedName>
            <fullName evidence="11">Methenyltetrahydrofolate cyclohydrolase</fullName>
            <ecNumber evidence="11">3.5.4.9</ecNumber>
        </recommendedName>
    </domain>
</protein>
<dbReference type="GO" id="GO:0009086">
    <property type="term" value="P:methionine biosynthetic process"/>
    <property type="evidence" value="ECO:0007669"/>
    <property type="project" value="UniProtKB-KW"/>
</dbReference>
<evidence type="ECO:0000256" key="10">
    <source>
        <dbReference type="ARBA" id="ARBA00023268"/>
    </source>
</evidence>
<dbReference type="Proteomes" id="UP000177943">
    <property type="component" value="Unassembled WGS sequence"/>
</dbReference>
<dbReference type="GO" id="GO:0006164">
    <property type="term" value="P:purine nucleotide biosynthetic process"/>
    <property type="evidence" value="ECO:0007669"/>
    <property type="project" value="UniProtKB-KW"/>
</dbReference>
<feature type="binding site" evidence="11">
    <location>
        <position position="228"/>
    </location>
    <ligand>
        <name>NADP(+)</name>
        <dbReference type="ChEBI" id="CHEBI:58349"/>
    </ligand>
</feature>
<evidence type="ECO:0000256" key="1">
    <source>
        <dbReference type="ARBA" id="ARBA00004777"/>
    </source>
</evidence>
<dbReference type="SUPFAM" id="SSF53223">
    <property type="entry name" value="Aminoacid dehydrogenase-like, N-terminal domain"/>
    <property type="match status" value="1"/>
</dbReference>
<dbReference type="InterPro" id="IPR036291">
    <property type="entry name" value="NAD(P)-bd_dom_sf"/>
</dbReference>
<keyword evidence="9 11" id="KW-0486">Methionine biosynthesis</keyword>
<comment type="pathway">
    <text evidence="1 11">One-carbon metabolism; tetrahydrofolate interconversion.</text>
</comment>
<dbReference type="EC" id="3.5.4.9" evidence="11"/>
<name>A0A1G2MPN7_9BACT</name>
<dbReference type="InterPro" id="IPR046346">
    <property type="entry name" value="Aminoacid_DH-like_N_sf"/>
</dbReference>
<dbReference type="PANTHER" id="PTHR48099">
    <property type="entry name" value="C-1-TETRAHYDROFOLATE SYNTHASE, CYTOPLASMIC-RELATED"/>
    <property type="match status" value="1"/>
</dbReference>
<dbReference type="GO" id="GO:0005829">
    <property type="term" value="C:cytosol"/>
    <property type="evidence" value="ECO:0007669"/>
    <property type="project" value="TreeGrafter"/>
</dbReference>
<evidence type="ECO:0000259" key="13">
    <source>
        <dbReference type="Pfam" id="PF02882"/>
    </source>
</evidence>
<dbReference type="FunFam" id="3.40.50.10860:FF:000005">
    <property type="entry name" value="C-1-tetrahydrofolate synthase, cytoplasmic, putative"/>
    <property type="match status" value="1"/>
</dbReference>
<keyword evidence="7 11" id="KW-0560">Oxidoreductase</keyword>
<dbReference type="GO" id="GO:0004488">
    <property type="term" value="F:methylenetetrahydrofolate dehydrogenase (NADP+) activity"/>
    <property type="evidence" value="ECO:0007669"/>
    <property type="project" value="UniProtKB-UniRule"/>
</dbReference>
<evidence type="ECO:0000256" key="6">
    <source>
        <dbReference type="ARBA" id="ARBA00022857"/>
    </source>
</evidence>
<evidence type="ECO:0000256" key="11">
    <source>
        <dbReference type="HAMAP-Rule" id="MF_01576"/>
    </source>
</evidence>
<dbReference type="Pfam" id="PF00763">
    <property type="entry name" value="THF_DHG_CYH"/>
    <property type="match status" value="1"/>
</dbReference>
<evidence type="ECO:0000256" key="3">
    <source>
        <dbReference type="ARBA" id="ARBA00022563"/>
    </source>
</evidence>
<comment type="catalytic activity">
    <reaction evidence="11">
        <text>(6R)-5,10-methylene-5,6,7,8-tetrahydrofolate + NADP(+) = (6R)-5,10-methenyltetrahydrofolate + NADPH</text>
        <dbReference type="Rhea" id="RHEA:22812"/>
        <dbReference type="ChEBI" id="CHEBI:15636"/>
        <dbReference type="ChEBI" id="CHEBI:57455"/>
        <dbReference type="ChEBI" id="CHEBI:57783"/>
        <dbReference type="ChEBI" id="CHEBI:58349"/>
        <dbReference type="EC" id="1.5.1.5"/>
    </reaction>
</comment>
<dbReference type="GO" id="GO:0035999">
    <property type="term" value="P:tetrahydrofolate interconversion"/>
    <property type="evidence" value="ECO:0007669"/>
    <property type="project" value="UniProtKB-UniRule"/>
</dbReference>
<comment type="caution">
    <text evidence="11">Lacks conserved residue(s) required for the propagation of feature annotation.</text>
</comment>
<evidence type="ECO:0000256" key="5">
    <source>
        <dbReference type="ARBA" id="ARBA00022801"/>
    </source>
</evidence>
<gene>
    <name evidence="11" type="primary">folD</name>
    <name evidence="14" type="ORF">A3D56_00960</name>
</gene>
<sequence length="289" mass="31221">MATILFGKPIQEKMKERLVERVKALSFAASLAIIQIGNLSDSNTYVRQKKLLGEKIGVSVVHHALPKEVKIEEIKMLIQSLNNDKSVHGVILQLPLPPSLDSSELLDTISPRKDADALTSYHVKRLLEGNKKTLLPATARGVLALLDAYNISVSGKRVVVVGRSALVGKPIALALLNRDATVTICHSKTTNLDDITKTADIVIVAIGKPRFFTRNFFREGQVVVDVGINEAPGSKLEEEIGGRMLVGDVYFEEVKGVVSAISPTPGGVGPMTVASLFENLLDLIEANQA</sequence>
<evidence type="ECO:0000256" key="2">
    <source>
        <dbReference type="ARBA" id="ARBA00011738"/>
    </source>
</evidence>
<evidence type="ECO:0000259" key="12">
    <source>
        <dbReference type="Pfam" id="PF00763"/>
    </source>
</evidence>
<feature type="domain" description="Tetrahydrofolate dehydrogenase/cyclohydrolase NAD(P)-binding" evidence="13">
    <location>
        <begin position="136"/>
        <end position="286"/>
    </location>
</feature>
<evidence type="ECO:0000256" key="8">
    <source>
        <dbReference type="ARBA" id="ARBA00023102"/>
    </source>
</evidence>
<evidence type="ECO:0000256" key="4">
    <source>
        <dbReference type="ARBA" id="ARBA00022755"/>
    </source>
</evidence>
<evidence type="ECO:0000256" key="7">
    <source>
        <dbReference type="ARBA" id="ARBA00023002"/>
    </source>
</evidence>
<evidence type="ECO:0000256" key="9">
    <source>
        <dbReference type="ARBA" id="ARBA00023167"/>
    </source>
</evidence>
<dbReference type="PROSITE" id="PS00767">
    <property type="entry name" value="THF_DHG_CYH_2"/>
    <property type="match status" value="1"/>
</dbReference>
<dbReference type="PRINTS" id="PR00085">
    <property type="entry name" value="THFDHDRGNASE"/>
</dbReference>
<dbReference type="SUPFAM" id="SSF51735">
    <property type="entry name" value="NAD(P)-binding Rossmann-fold domains"/>
    <property type="match status" value="1"/>
</dbReference>
<evidence type="ECO:0000313" key="15">
    <source>
        <dbReference type="Proteomes" id="UP000177943"/>
    </source>
</evidence>
<dbReference type="InterPro" id="IPR020630">
    <property type="entry name" value="THF_DH/CycHdrlase_cat_dom"/>
</dbReference>
<dbReference type="PANTHER" id="PTHR48099:SF5">
    <property type="entry name" value="C-1-TETRAHYDROFOLATE SYNTHASE, CYTOPLASMIC"/>
    <property type="match status" value="1"/>
</dbReference>
<feature type="binding site" evidence="11">
    <location>
        <begin position="162"/>
        <end position="164"/>
    </location>
    <ligand>
        <name>NADP(+)</name>
        <dbReference type="ChEBI" id="CHEBI:58349"/>
    </ligand>
</feature>
<keyword evidence="11" id="KW-0028">Amino-acid biosynthesis</keyword>
<dbReference type="InterPro" id="IPR020631">
    <property type="entry name" value="THF_DH/CycHdrlase_NAD-bd_dom"/>
</dbReference>
<dbReference type="Gene3D" id="3.40.50.720">
    <property type="entry name" value="NAD(P)-binding Rossmann-like Domain"/>
    <property type="match status" value="1"/>
</dbReference>
<dbReference type="Pfam" id="PF02882">
    <property type="entry name" value="THF_DHG_CYH_C"/>
    <property type="match status" value="1"/>
</dbReference>
<comment type="catalytic activity">
    <reaction evidence="11">
        <text>(6R)-5,10-methenyltetrahydrofolate + H2O = (6R)-10-formyltetrahydrofolate + H(+)</text>
        <dbReference type="Rhea" id="RHEA:23700"/>
        <dbReference type="ChEBI" id="CHEBI:15377"/>
        <dbReference type="ChEBI" id="CHEBI:15378"/>
        <dbReference type="ChEBI" id="CHEBI:57455"/>
        <dbReference type="ChEBI" id="CHEBI:195366"/>
        <dbReference type="EC" id="3.5.4.9"/>
    </reaction>
</comment>
<dbReference type="HAMAP" id="MF_01576">
    <property type="entry name" value="THF_DHG_CYH"/>
    <property type="match status" value="1"/>
</dbReference>
<dbReference type="EMBL" id="MHRP01000043">
    <property type="protein sequence ID" value="OHA25845.1"/>
    <property type="molecule type" value="Genomic_DNA"/>
</dbReference>
<keyword evidence="4 11" id="KW-0658">Purine biosynthesis</keyword>
<comment type="caution">
    <text evidence="14">The sequence shown here is derived from an EMBL/GenBank/DDBJ whole genome shotgun (WGS) entry which is preliminary data.</text>
</comment>
<keyword evidence="3 11" id="KW-0554">One-carbon metabolism</keyword>
<keyword evidence="8 11" id="KW-0368">Histidine biosynthesis</keyword>